<sequence>MSSFPKELCIPIRSPLNEMDTEKQTFGCRQANPDICGYCYIECVCAFASKDSICKHPSAKWKKIYSELKEGNK</sequence>
<gene>
    <name evidence="1" type="ORF">DW811_12320</name>
</gene>
<evidence type="ECO:0000313" key="1">
    <source>
        <dbReference type="EMBL" id="RHD06043.1"/>
    </source>
</evidence>
<dbReference type="Proteomes" id="UP000284794">
    <property type="component" value="Unassembled WGS sequence"/>
</dbReference>
<dbReference type="RefSeq" id="WP_118149093.1">
    <property type="nucleotide sequence ID" value="NZ_QRWW01000002.1"/>
</dbReference>
<evidence type="ECO:0000313" key="2">
    <source>
        <dbReference type="Proteomes" id="UP000284794"/>
    </source>
</evidence>
<comment type="caution">
    <text evidence="1">The sequence shown here is derived from an EMBL/GenBank/DDBJ whole genome shotgun (WGS) entry which is preliminary data.</text>
</comment>
<reference evidence="1 2" key="1">
    <citation type="submission" date="2018-08" db="EMBL/GenBank/DDBJ databases">
        <title>A genome reference for cultivated species of the human gut microbiota.</title>
        <authorList>
            <person name="Zou Y."/>
            <person name="Xue W."/>
            <person name="Luo G."/>
        </authorList>
    </citation>
    <scope>NUCLEOTIDE SEQUENCE [LARGE SCALE GENOMIC DNA]</scope>
    <source>
        <strain evidence="1 2">AM32-2AC</strain>
    </source>
</reference>
<dbReference type="AlphaFoldDB" id="A0A414D6E9"/>
<dbReference type="EMBL" id="QSIS01000020">
    <property type="protein sequence ID" value="RHD06043.1"/>
    <property type="molecule type" value="Genomic_DNA"/>
</dbReference>
<name>A0A414D6E9_9FIRM</name>
<organism evidence="1 2">
    <name type="scientific">Lachnospira eligens</name>
    <dbReference type="NCBI Taxonomy" id="39485"/>
    <lineage>
        <taxon>Bacteria</taxon>
        <taxon>Bacillati</taxon>
        <taxon>Bacillota</taxon>
        <taxon>Clostridia</taxon>
        <taxon>Lachnospirales</taxon>
        <taxon>Lachnospiraceae</taxon>
        <taxon>Lachnospira</taxon>
    </lineage>
</organism>
<proteinExistence type="predicted"/>
<protein>
    <submittedName>
        <fullName evidence="1">Uncharacterized protein</fullName>
    </submittedName>
</protein>
<accession>A0A414D6E9</accession>